<feature type="domain" description="C-type lectin" evidence="1">
    <location>
        <begin position="48"/>
        <end position="107"/>
    </location>
</feature>
<keyword evidence="3" id="KW-1185">Reference proteome</keyword>
<dbReference type="AlphaFoldDB" id="A0A5B7DPZ9"/>
<accession>A0A5B7DPZ9</accession>
<organism evidence="2 3">
    <name type="scientific">Portunus trituberculatus</name>
    <name type="common">Swimming crab</name>
    <name type="synonym">Neptunus trituberculatus</name>
    <dbReference type="NCBI Taxonomy" id="210409"/>
    <lineage>
        <taxon>Eukaryota</taxon>
        <taxon>Metazoa</taxon>
        <taxon>Ecdysozoa</taxon>
        <taxon>Arthropoda</taxon>
        <taxon>Crustacea</taxon>
        <taxon>Multicrustacea</taxon>
        <taxon>Malacostraca</taxon>
        <taxon>Eumalacostraca</taxon>
        <taxon>Eucarida</taxon>
        <taxon>Decapoda</taxon>
        <taxon>Pleocyemata</taxon>
        <taxon>Brachyura</taxon>
        <taxon>Eubrachyura</taxon>
        <taxon>Portunoidea</taxon>
        <taxon>Portunidae</taxon>
        <taxon>Portuninae</taxon>
        <taxon>Portunus</taxon>
    </lineage>
</organism>
<dbReference type="InterPro" id="IPR001304">
    <property type="entry name" value="C-type_lectin-like"/>
</dbReference>
<dbReference type="OrthoDB" id="6381258at2759"/>
<dbReference type="EMBL" id="VSRR010001244">
    <property type="protein sequence ID" value="MPC23722.1"/>
    <property type="molecule type" value="Genomic_DNA"/>
</dbReference>
<protein>
    <recommendedName>
        <fullName evidence="1">C-type lectin domain-containing protein</fullName>
    </recommendedName>
</protein>
<dbReference type="SUPFAM" id="SSF56436">
    <property type="entry name" value="C-type lectin-like"/>
    <property type="match status" value="1"/>
</dbReference>
<proteinExistence type="predicted"/>
<dbReference type="InterPro" id="IPR016186">
    <property type="entry name" value="C-type_lectin-like/link_sf"/>
</dbReference>
<gene>
    <name evidence="2" type="ORF">E2C01_016783</name>
</gene>
<dbReference type="Gene3D" id="3.10.100.10">
    <property type="entry name" value="Mannose-Binding Protein A, subunit A"/>
    <property type="match status" value="1"/>
</dbReference>
<comment type="caution">
    <text evidence="2">The sequence shown here is derived from an EMBL/GenBank/DDBJ whole genome shotgun (WGS) entry which is preliminary data.</text>
</comment>
<dbReference type="InterPro" id="IPR016187">
    <property type="entry name" value="CTDL_fold"/>
</dbReference>
<dbReference type="PROSITE" id="PS50041">
    <property type="entry name" value="C_TYPE_LECTIN_2"/>
    <property type="match status" value="1"/>
</dbReference>
<sequence length="110" mass="12325">MTILFKRGPPWYSGTMLALESEGVSKRTCSNPVHGPSVTRGNGFLAEVWMGVRSRMWLDGRNVAVDEWASTDPNGSPDECARMYFEGGMRYVLADRVCSVSFIFLCRRPV</sequence>
<name>A0A5B7DPZ9_PORTR</name>
<evidence type="ECO:0000313" key="2">
    <source>
        <dbReference type="EMBL" id="MPC23722.1"/>
    </source>
</evidence>
<evidence type="ECO:0000313" key="3">
    <source>
        <dbReference type="Proteomes" id="UP000324222"/>
    </source>
</evidence>
<dbReference type="Proteomes" id="UP000324222">
    <property type="component" value="Unassembled WGS sequence"/>
</dbReference>
<evidence type="ECO:0000259" key="1">
    <source>
        <dbReference type="PROSITE" id="PS50041"/>
    </source>
</evidence>
<reference evidence="2 3" key="1">
    <citation type="submission" date="2019-05" db="EMBL/GenBank/DDBJ databases">
        <title>Another draft genome of Portunus trituberculatus and its Hox gene families provides insights of decapod evolution.</title>
        <authorList>
            <person name="Jeong J.-H."/>
            <person name="Song I."/>
            <person name="Kim S."/>
            <person name="Choi T."/>
            <person name="Kim D."/>
            <person name="Ryu S."/>
            <person name="Kim W."/>
        </authorList>
    </citation>
    <scope>NUCLEOTIDE SEQUENCE [LARGE SCALE GENOMIC DNA]</scope>
    <source>
        <tissue evidence="2">Muscle</tissue>
    </source>
</reference>